<protein>
    <submittedName>
        <fullName evidence="2">Putative zincin peptidase</fullName>
    </submittedName>
</protein>
<dbReference type="EMBL" id="FUXI01000004">
    <property type="protein sequence ID" value="SJZ50068.1"/>
    <property type="molecule type" value="Genomic_DNA"/>
</dbReference>
<keyword evidence="1" id="KW-0472">Membrane</keyword>
<organism evidence="2 3">
    <name type="scientific">Pilibacter termitis</name>
    <dbReference type="NCBI Taxonomy" id="263852"/>
    <lineage>
        <taxon>Bacteria</taxon>
        <taxon>Bacillati</taxon>
        <taxon>Bacillota</taxon>
        <taxon>Bacilli</taxon>
        <taxon>Lactobacillales</taxon>
        <taxon>Enterococcaceae</taxon>
        <taxon>Pilibacter</taxon>
    </lineage>
</organism>
<reference evidence="2 3" key="1">
    <citation type="submission" date="2017-02" db="EMBL/GenBank/DDBJ databases">
        <authorList>
            <person name="Peterson S.W."/>
        </authorList>
    </citation>
    <scope>NUCLEOTIDE SEQUENCE [LARGE SCALE GENOMIC DNA]</scope>
    <source>
        <strain evidence="2 3">ATCC BAA-1030</strain>
    </source>
</reference>
<dbReference type="Proteomes" id="UP000190328">
    <property type="component" value="Unassembled WGS sequence"/>
</dbReference>
<keyword evidence="3" id="KW-1185">Reference proteome</keyword>
<evidence type="ECO:0000313" key="3">
    <source>
        <dbReference type="Proteomes" id="UP000190328"/>
    </source>
</evidence>
<feature type="transmembrane region" description="Helical" evidence="1">
    <location>
        <begin position="60"/>
        <end position="83"/>
    </location>
</feature>
<name>A0A1T4L623_9ENTE</name>
<sequence length="187" mass="21441">MQGLKLIKSMNLLENKKTIFWLNIVSIPLFFLFLAIFGFLNAIINPAESNVNWGSFELPTLFLIILAFLLHEGIHGIFFKLFYPEGKVKFGYKNWCLYTTSPRSYYRKKAFFCISMAPFLLISLGFIVLFALSILSKPILVFLASLHAAGCIGDFYISFLVMKEPNDVWIEDTEVGMSFYRKSLADD</sequence>
<feature type="transmembrane region" description="Helical" evidence="1">
    <location>
        <begin position="110"/>
        <end position="133"/>
    </location>
</feature>
<keyword evidence="1" id="KW-1133">Transmembrane helix</keyword>
<dbReference type="OrthoDB" id="2365065at2"/>
<dbReference type="RefSeq" id="WP_078806513.1">
    <property type="nucleotide sequence ID" value="NZ_FUXI01000004.1"/>
</dbReference>
<evidence type="ECO:0000256" key="1">
    <source>
        <dbReference type="SAM" id="Phobius"/>
    </source>
</evidence>
<feature type="transmembrane region" description="Helical" evidence="1">
    <location>
        <begin position="20"/>
        <end position="40"/>
    </location>
</feature>
<keyword evidence="1" id="KW-0812">Transmembrane</keyword>
<dbReference type="InterPro" id="IPR021683">
    <property type="entry name" value="DUF3267"/>
</dbReference>
<dbReference type="Pfam" id="PF11667">
    <property type="entry name" value="DUF3267"/>
    <property type="match status" value="1"/>
</dbReference>
<proteinExistence type="predicted"/>
<evidence type="ECO:0000313" key="2">
    <source>
        <dbReference type="EMBL" id="SJZ50068.1"/>
    </source>
</evidence>
<accession>A0A1T4L623</accession>
<feature type="transmembrane region" description="Helical" evidence="1">
    <location>
        <begin position="139"/>
        <end position="161"/>
    </location>
</feature>
<dbReference type="AlphaFoldDB" id="A0A1T4L623"/>
<gene>
    <name evidence="2" type="ORF">SAMN02745116_00558</name>
</gene>
<dbReference type="STRING" id="263852.SAMN02745116_00558"/>